<feature type="non-terminal residue" evidence="1">
    <location>
        <position position="1"/>
    </location>
</feature>
<sequence>LTHYDKIVVDDFEQVENHGVDVSYRACNEGYIAKESIVNLGEIIVNNKVGRLSKEDKILFNPIGMSIHDVSEAFRVYLNAKKKGIGVKLPLWEHPYWF</sequence>
<dbReference type="SUPFAM" id="SSF51735">
    <property type="entry name" value="NAD(P)-binding Rossmann-fold domains"/>
    <property type="match status" value="1"/>
</dbReference>
<organism evidence="1 2">
    <name type="scientific">Candidatus Pseudogracilibacillus intestinigallinarum</name>
    <dbReference type="NCBI Taxonomy" id="2838742"/>
    <lineage>
        <taxon>Bacteria</taxon>
        <taxon>Bacillati</taxon>
        <taxon>Bacillota</taxon>
        <taxon>Bacilli</taxon>
        <taxon>Bacillales</taxon>
        <taxon>Bacillaceae</taxon>
        <taxon>Pseudogracilibacillus</taxon>
    </lineage>
</organism>
<accession>A0A9D1PJC1</accession>
<dbReference type="Gene3D" id="3.30.1780.10">
    <property type="entry name" value="ornithine cyclodeaminase, domain 1"/>
    <property type="match status" value="1"/>
</dbReference>
<dbReference type="InterPro" id="IPR036291">
    <property type="entry name" value="NAD(P)-bd_dom_sf"/>
</dbReference>
<dbReference type="Pfam" id="PF02423">
    <property type="entry name" value="OCD_Mu_crystall"/>
    <property type="match status" value="1"/>
</dbReference>
<protein>
    <recommendedName>
        <fullName evidence="3">Ornithine cyclodeaminase family protein</fullName>
    </recommendedName>
</protein>
<dbReference type="EMBL" id="DXHX01000011">
    <property type="protein sequence ID" value="HIV73563.1"/>
    <property type="molecule type" value="Genomic_DNA"/>
</dbReference>
<dbReference type="Proteomes" id="UP000823937">
    <property type="component" value="Unassembled WGS sequence"/>
</dbReference>
<name>A0A9D1PJC1_9BACI</name>
<evidence type="ECO:0008006" key="3">
    <source>
        <dbReference type="Google" id="ProtNLM"/>
    </source>
</evidence>
<evidence type="ECO:0000313" key="2">
    <source>
        <dbReference type="Proteomes" id="UP000823937"/>
    </source>
</evidence>
<proteinExistence type="predicted"/>
<dbReference type="InterPro" id="IPR023401">
    <property type="entry name" value="ODC_N"/>
</dbReference>
<dbReference type="Gene3D" id="3.40.50.720">
    <property type="entry name" value="NAD(P)-binding Rossmann-like Domain"/>
    <property type="match status" value="1"/>
</dbReference>
<gene>
    <name evidence="1" type="ORF">H9895_00600</name>
</gene>
<dbReference type="InterPro" id="IPR003462">
    <property type="entry name" value="ODC_Mu_crystall"/>
</dbReference>
<reference evidence="1" key="1">
    <citation type="journal article" date="2021" name="PeerJ">
        <title>Extensive microbial diversity within the chicken gut microbiome revealed by metagenomics and culture.</title>
        <authorList>
            <person name="Gilroy R."/>
            <person name="Ravi A."/>
            <person name="Getino M."/>
            <person name="Pursley I."/>
            <person name="Horton D.L."/>
            <person name="Alikhan N.F."/>
            <person name="Baker D."/>
            <person name="Gharbi K."/>
            <person name="Hall N."/>
            <person name="Watson M."/>
            <person name="Adriaenssens E.M."/>
            <person name="Foster-Nyarko E."/>
            <person name="Jarju S."/>
            <person name="Secka A."/>
            <person name="Antonio M."/>
            <person name="Oren A."/>
            <person name="Chaudhuri R.R."/>
            <person name="La Ragione R."/>
            <person name="Hildebrand F."/>
            <person name="Pallen M.J."/>
        </authorList>
    </citation>
    <scope>NUCLEOTIDE SEQUENCE</scope>
    <source>
        <strain evidence="1">CHK169-2315</strain>
    </source>
</reference>
<dbReference type="AlphaFoldDB" id="A0A9D1PJC1"/>
<reference evidence="1" key="2">
    <citation type="submission" date="2021-04" db="EMBL/GenBank/DDBJ databases">
        <authorList>
            <person name="Gilroy R."/>
        </authorList>
    </citation>
    <scope>NUCLEOTIDE SEQUENCE</scope>
    <source>
        <strain evidence="1">CHK169-2315</strain>
    </source>
</reference>
<evidence type="ECO:0000313" key="1">
    <source>
        <dbReference type="EMBL" id="HIV73563.1"/>
    </source>
</evidence>
<comment type="caution">
    <text evidence="1">The sequence shown here is derived from an EMBL/GenBank/DDBJ whole genome shotgun (WGS) entry which is preliminary data.</text>
</comment>